<protein>
    <submittedName>
        <fullName evidence="2">Uncharacterized protein</fullName>
    </submittedName>
</protein>
<organism evidence="2 3">
    <name type="scientific">Colletotrichum kahawae</name>
    <name type="common">Coffee berry disease fungus</name>
    <dbReference type="NCBI Taxonomy" id="34407"/>
    <lineage>
        <taxon>Eukaryota</taxon>
        <taxon>Fungi</taxon>
        <taxon>Dikarya</taxon>
        <taxon>Ascomycota</taxon>
        <taxon>Pezizomycotina</taxon>
        <taxon>Sordariomycetes</taxon>
        <taxon>Hypocreomycetidae</taxon>
        <taxon>Glomerellales</taxon>
        <taxon>Glomerellaceae</taxon>
        <taxon>Colletotrichum</taxon>
        <taxon>Colletotrichum gloeosporioides species complex</taxon>
    </lineage>
</organism>
<evidence type="ECO:0000313" key="3">
    <source>
        <dbReference type="Proteomes" id="UP001281614"/>
    </source>
</evidence>
<feature type="compositionally biased region" description="Polar residues" evidence="1">
    <location>
        <begin position="9"/>
        <end position="18"/>
    </location>
</feature>
<dbReference type="EMBL" id="VYYT01000035">
    <property type="protein sequence ID" value="KAK2775586.1"/>
    <property type="molecule type" value="Genomic_DNA"/>
</dbReference>
<comment type="caution">
    <text evidence="2">The sequence shown here is derived from an EMBL/GenBank/DDBJ whole genome shotgun (WGS) entry which is preliminary data.</text>
</comment>
<feature type="region of interest" description="Disordered" evidence="1">
    <location>
        <begin position="1"/>
        <end position="64"/>
    </location>
</feature>
<proteinExistence type="predicted"/>
<evidence type="ECO:0000313" key="2">
    <source>
        <dbReference type="EMBL" id="KAK2775586.1"/>
    </source>
</evidence>
<dbReference type="Proteomes" id="UP001281614">
    <property type="component" value="Unassembled WGS sequence"/>
</dbReference>
<reference evidence="2" key="1">
    <citation type="submission" date="2023-02" db="EMBL/GenBank/DDBJ databases">
        <title>Colletotrichum kahawae CIFC_Que2 genome sequencing and assembly.</title>
        <authorList>
            <person name="Baroncelli R."/>
        </authorList>
    </citation>
    <scope>NUCLEOTIDE SEQUENCE</scope>
    <source>
        <strain evidence="2">CIFC_Que2</strain>
    </source>
</reference>
<evidence type="ECO:0000256" key="1">
    <source>
        <dbReference type="SAM" id="MobiDB-lite"/>
    </source>
</evidence>
<sequence>MDLLWNPPVSMSTHTNNDANEHALTGSHSLSAPGAAGYNPDKTGFQAAPGAHSHEIQMGASQPRSLTVVTPPASCWPYESCLAVSPDASCSSSLIEAFVPDSLSPPAARSL</sequence>
<keyword evidence="3" id="KW-1185">Reference proteome</keyword>
<name>A0AAD9YUD3_COLKA</name>
<accession>A0AAD9YUD3</accession>
<gene>
    <name evidence="2" type="ORF">CKAH01_03472</name>
</gene>
<dbReference type="AlphaFoldDB" id="A0AAD9YUD3"/>